<proteinExistence type="predicted"/>
<comment type="caution">
    <text evidence="1">The sequence shown here is derived from an EMBL/GenBank/DDBJ whole genome shotgun (WGS) entry which is preliminary data.</text>
</comment>
<dbReference type="AlphaFoldDB" id="A0AA40G3L2"/>
<organism evidence="1 2">
    <name type="scientific">Melipona bicolor</name>
    <dbReference type="NCBI Taxonomy" id="60889"/>
    <lineage>
        <taxon>Eukaryota</taxon>
        <taxon>Metazoa</taxon>
        <taxon>Ecdysozoa</taxon>
        <taxon>Arthropoda</taxon>
        <taxon>Hexapoda</taxon>
        <taxon>Insecta</taxon>
        <taxon>Pterygota</taxon>
        <taxon>Neoptera</taxon>
        <taxon>Endopterygota</taxon>
        <taxon>Hymenoptera</taxon>
        <taxon>Apocrita</taxon>
        <taxon>Aculeata</taxon>
        <taxon>Apoidea</taxon>
        <taxon>Anthophila</taxon>
        <taxon>Apidae</taxon>
        <taxon>Melipona</taxon>
    </lineage>
</organism>
<feature type="non-terminal residue" evidence="1">
    <location>
        <position position="1"/>
    </location>
</feature>
<protein>
    <submittedName>
        <fullName evidence="1">Uncharacterized protein</fullName>
    </submittedName>
</protein>
<dbReference type="EMBL" id="JAHYIQ010000008">
    <property type="protein sequence ID" value="KAK1130039.1"/>
    <property type="molecule type" value="Genomic_DNA"/>
</dbReference>
<evidence type="ECO:0000313" key="2">
    <source>
        <dbReference type="Proteomes" id="UP001177670"/>
    </source>
</evidence>
<evidence type="ECO:0000313" key="1">
    <source>
        <dbReference type="EMBL" id="KAK1130039.1"/>
    </source>
</evidence>
<gene>
    <name evidence="1" type="ORF">K0M31_019723</name>
</gene>
<accession>A0AA40G3L2</accession>
<dbReference type="Proteomes" id="UP001177670">
    <property type="component" value="Unassembled WGS sequence"/>
</dbReference>
<sequence>KCNINISQLCRHFLPSNRQITSDELANEFRFQKELNLSRAANITSNIPLLSKSHARCSRNK</sequence>
<name>A0AA40G3L2_9HYME</name>
<reference evidence="1" key="1">
    <citation type="submission" date="2021-10" db="EMBL/GenBank/DDBJ databases">
        <title>Melipona bicolor Genome sequencing and assembly.</title>
        <authorList>
            <person name="Araujo N.S."/>
            <person name="Arias M.C."/>
        </authorList>
    </citation>
    <scope>NUCLEOTIDE SEQUENCE</scope>
    <source>
        <strain evidence="1">USP_2M_L1-L4_2017</strain>
        <tissue evidence="1">Whole body</tissue>
    </source>
</reference>
<keyword evidence="2" id="KW-1185">Reference proteome</keyword>